<dbReference type="InterPro" id="IPR050452">
    <property type="entry name" value="Metacaspase"/>
</dbReference>
<keyword evidence="4" id="KW-1185">Reference proteome</keyword>
<dbReference type="Gene3D" id="3.40.50.1460">
    <property type="match status" value="2"/>
</dbReference>
<name>A0A1H4QMB4_9MICO</name>
<evidence type="ECO:0000259" key="1">
    <source>
        <dbReference type="Pfam" id="PF00656"/>
    </source>
</evidence>
<dbReference type="PANTHER" id="PTHR48104:SF30">
    <property type="entry name" value="METACASPASE-1"/>
    <property type="match status" value="1"/>
</dbReference>
<dbReference type="InterPro" id="IPR029030">
    <property type="entry name" value="Caspase-like_dom_sf"/>
</dbReference>
<dbReference type="InterPro" id="IPR011600">
    <property type="entry name" value="Pept_C14_caspase"/>
</dbReference>
<dbReference type="Gene3D" id="1.10.101.10">
    <property type="entry name" value="PGBD-like superfamily/PGBD"/>
    <property type="match status" value="1"/>
</dbReference>
<dbReference type="OrthoDB" id="1491023at2"/>
<dbReference type="InterPro" id="IPR002477">
    <property type="entry name" value="Peptidoglycan-bd-like"/>
</dbReference>
<dbReference type="InterPro" id="IPR036365">
    <property type="entry name" value="PGBD-like_sf"/>
</dbReference>
<dbReference type="PANTHER" id="PTHR48104">
    <property type="entry name" value="METACASPASE-4"/>
    <property type="match status" value="1"/>
</dbReference>
<dbReference type="Pfam" id="PF01471">
    <property type="entry name" value="PG_binding_1"/>
    <property type="match status" value="1"/>
</dbReference>
<evidence type="ECO:0000259" key="2">
    <source>
        <dbReference type="Pfam" id="PF01471"/>
    </source>
</evidence>
<dbReference type="STRING" id="640635.SAMN04489806_2857"/>
<dbReference type="EMBL" id="FNRY01000001">
    <property type="protein sequence ID" value="SEC20641.1"/>
    <property type="molecule type" value="Genomic_DNA"/>
</dbReference>
<gene>
    <name evidence="3" type="ORF">SAMN04489806_2857</name>
</gene>
<dbReference type="GO" id="GO:0005737">
    <property type="term" value="C:cytoplasm"/>
    <property type="evidence" value="ECO:0007669"/>
    <property type="project" value="TreeGrafter"/>
</dbReference>
<proteinExistence type="predicted"/>
<evidence type="ECO:0000313" key="3">
    <source>
        <dbReference type="EMBL" id="SEC20641.1"/>
    </source>
</evidence>
<feature type="domain" description="Peptidoglycan binding-like" evidence="2">
    <location>
        <begin position="10"/>
        <end position="65"/>
    </location>
</feature>
<evidence type="ECO:0000313" key="4">
    <source>
        <dbReference type="Proteomes" id="UP000199183"/>
    </source>
</evidence>
<dbReference type="Pfam" id="PF00656">
    <property type="entry name" value="Peptidase_C14"/>
    <property type="match status" value="1"/>
</dbReference>
<dbReference type="GO" id="GO:0004197">
    <property type="term" value="F:cysteine-type endopeptidase activity"/>
    <property type="evidence" value="ECO:0007669"/>
    <property type="project" value="InterPro"/>
</dbReference>
<accession>A0A1H4QMB4</accession>
<dbReference type="AlphaFoldDB" id="A0A1H4QMB4"/>
<dbReference type="Proteomes" id="UP000199183">
    <property type="component" value="Unassembled WGS sequence"/>
</dbReference>
<dbReference type="SUPFAM" id="SSF52129">
    <property type="entry name" value="Caspase-like"/>
    <property type="match status" value="1"/>
</dbReference>
<protein>
    <submittedName>
        <fullName evidence="3">Putative peptidoglycan binding domain-containing protein</fullName>
    </submittedName>
</protein>
<dbReference type="GO" id="GO:0006508">
    <property type="term" value="P:proteolysis"/>
    <property type="evidence" value="ECO:0007669"/>
    <property type="project" value="InterPro"/>
</dbReference>
<sequence length="465" mass="49725">MRNLSFGSIGDDVKLVQGKLQELGYYTLAIDGRFGPGTEGAVMRFQRDNGLDVDGIVGEHTYAALGIAAGAVEGAEPAPAGTSTRRRRSLHVGLNGVDANQYNGWDGKLTGCENDCRTMLEIATADGYSVHQLLTAQATTTNVLAAIADAAQELRAGDVFFLTYAGHGGQVPDTNSDGETDRQDETWVLYDRMLIDDELEAAFSQFASGVDIVLVSDSCHSGTIYRDMFSTGQFEYSRLKESFYQDVVTPPEAERDSSGVVARYFPRPAMAMTRSFTAAGGDAELFAKAQTQWNGDLDSTPAFSWRDMLPPDSHPRGVGAEPLGAAPRRFPGAVAAATMLDTRSMEEMTTGIVAVRAMPLAVNADIIVRQARQYAAVKEAVRARSAVQARGLALSGCLDAQLSQEVGGNGVFTTALKQTWAEGSFTGSYVSFHTAILSQMGPSQTPQLSGFGTDSDKVMQETPFA</sequence>
<organism evidence="3 4">
    <name type="scientific">Paramicrobacterium humi</name>
    <dbReference type="NCBI Taxonomy" id="640635"/>
    <lineage>
        <taxon>Bacteria</taxon>
        <taxon>Bacillati</taxon>
        <taxon>Actinomycetota</taxon>
        <taxon>Actinomycetes</taxon>
        <taxon>Micrococcales</taxon>
        <taxon>Microbacteriaceae</taxon>
        <taxon>Paramicrobacterium</taxon>
    </lineage>
</organism>
<feature type="domain" description="Peptidase C14 caspase" evidence="1">
    <location>
        <begin position="99"/>
        <end position="449"/>
    </location>
</feature>
<dbReference type="SUPFAM" id="SSF47090">
    <property type="entry name" value="PGBD-like"/>
    <property type="match status" value="1"/>
</dbReference>
<dbReference type="RefSeq" id="WP_091185883.1">
    <property type="nucleotide sequence ID" value="NZ_FNRY01000001.1"/>
</dbReference>
<dbReference type="InterPro" id="IPR036366">
    <property type="entry name" value="PGBDSf"/>
</dbReference>
<reference evidence="3 4" key="1">
    <citation type="submission" date="2016-10" db="EMBL/GenBank/DDBJ databases">
        <authorList>
            <person name="de Groot N.N."/>
        </authorList>
    </citation>
    <scope>NUCLEOTIDE SEQUENCE [LARGE SCALE GENOMIC DNA]</scope>
    <source>
        <strain evidence="3 4">DSM 21799</strain>
    </source>
</reference>